<proteinExistence type="predicted"/>
<evidence type="ECO:0000256" key="1">
    <source>
        <dbReference type="SAM" id="Phobius"/>
    </source>
</evidence>
<keyword evidence="3" id="KW-1185">Reference proteome</keyword>
<feature type="transmembrane region" description="Helical" evidence="1">
    <location>
        <begin position="36"/>
        <end position="56"/>
    </location>
</feature>
<dbReference type="Proteomes" id="UP000053244">
    <property type="component" value="Unassembled WGS sequence"/>
</dbReference>
<dbReference type="AlphaFoldDB" id="A0A117MS97"/>
<protein>
    <submittedName>
        <fullName evidence="2">Uncharacterized protein</fullName>
    </submittedName>
</protein>
<dbReference type="EMBL" id="LLZH01000156">
    <property type="protein sequence ID" value="KUL33042.1"/>
    <property type="molecule type" value="Genomic_DNA"/>
</dbReference>
<dbReference type="RefSeq" id="WP_067692428.1">
    <property type="nucleotide sequence ID" value="NZ_LLZH01000156.1"/>
</dbReference>
<evidence type="ECO:0000313" key="2">
    <source>
        <dbReference type="EMBL" id="KUL33042.1"/>
    </source>
</evidence>
<dbReference type="OrthoDB" id="3296186at2"/>
<accession>A0A117MS97</accession>
<sequence>MTQEMLDRLIGAAPPSTVDIDTVITRVRRRRRFQRLAATGSAGVAVVLAALVGVSLTGGPPRPVTPQPAAPPVATPVTPSGVRHTAVSAFAVEAGTAAGQQRTLSRLRVALEKATAEHAPGTRWIYMPDSPGEKRTPDGHPAMWLNRDPVSFEARSGLTAGGRKGGFYLSIRPATCAAGESCSPLAECDRTIPDCAVTRTDIGLALVHWREQPGNGWNFYGADVLLRGGRYAMRLQAVNYFGGDGSPPVASVPVLTRAQLDAIAIDVSGQIGG</sequence>
<keyword evidence="1" id="KW-0472">Membrane</keyword>
<keyword evidence="1" id="KW-1133">Transmembrane helix</keyword>
<comment type="caution">
    <text evidence="2">The sequence shown here is derived from an EMBL/GenBank/DDBJ whole genome shotgun (WGS) entry which is preliminary data.</text>
</comment>
<name>A0A117MS97_9ACTN</name>
<keyword evidence="1" id="KW-0812">Transmembrane</keyword>
<organism evidence="2 3">
    <name type="scientific">Actinoplanes awajinensis subsp. mycoplanecinus</name>
    <dbReference type="NCBI Taxonomy" id="135947"/>
    <lineage>
        <taxon>Bacteria</taxon>
        <taxon>Bacillati</taxon>
        <taxon>Actinomycetota</taxon>
        <taxon>Actinomycetes</taxon>
        <taxon>Micromonosporales</taxon>
        <taxon>Micromonosporaceae</taxon>
        <taxon>Actinoplanes</taxon>
    </lineage>
</organism>
<reference evidence="2 3" key="1">
    <citation type="submission" date="2015-10" db="EMBL/GenBank/DDBJ databases">
        <authorList>
            <person name="Gilbert D.G."/>
        </authorList>
    </citation>
    <scope>NUCLEOTIDE SEQUENCE [LARGE SCALE GENOMIC DNA]</scope>
    <source>
        <strain evidence="2 3">NRRL B-16712</strain>
    </source>
</reference>
<evidence type="ECO:0000313" key="3">
    <source>
        <dbReference type="Proteomes" id="UP000053244"/>
    </source>
</evidence>
<gene>
    <name evidence="2" type="ORF">ADL15_18695</name>
</gene>